<proteinExistence type="predicted"/>
<accession>A0ACC3B753</accession>
<evidence type="ECO:0000313" key="1">
    <source>
        <dbReference type="EMBL" id="KAK1146374.1"/>
    </source>
</evidence>
<gene>
    <name evidence="1" type="ORF">N8T08_003161</name>
</gene>
<reference evidence="1 2" key="1">
    <citation type="journal article" date="2023" name="ACS Omega">
        <title>Identification of the Neoaspergillic Acid Biosynthesis Gene Cluster by Establishing an In Vitro CRISPR-Ribonucleoprotein Genetic System in Aspergillus melleus.</title>
        <authorList>
            <person name="Yuan B."/>
            <person name="Grau M.F."/>
            <person name="Murata R.M."/>
            <person name="Torok T."/>
            <person name="Venkateswaran K."/>
            <person name="Stajich J.E."/>
            <person name="Wang C.C.C."/>
        </authorList>
    </citation>
    <scope>NUCLEOTIDE SEQUENCE [LARGE SCALE GENOMIC DNA]</scope>
    <source>
        <strain evidence="1 2">IMV 1140</strain>
    </source>
</reference>
<dbReference type="EMBL" id="JAOPJF010000018">
    <property type="protein sequence ID" value="KAK1146374.1"/>
    <property type="molecule type" value="Genomic_DNA"/>
</dbReference>
<protein>
    <submittedName>
        <fullName evidence="1">Uncharacterized protein</fullName>
    </submittedName>
</protein>
<dbReference type="Proteomes" id="UP001177260">
    <property type="component" value="Unassembled WGS sequence"/>
</dbReference>
<keyword evidence="2" id="KW-1185">Reference proteome</keyword>
<evidence type="ECO:0000313" key="2">
    <source>
        <dbReference type="Proteomes" id="UP001177260"/>
    </source>
</evidence>
<name>A0ACC3B753_9EURO</name>
<comment type="caution">
    <text evidence="1">The sequence shown here is derived from an EMBL/GenBank/DDBJ whole genome shotgun (WGS) entry which is preliminary data.</text>
</comment>
<sequence>MLVLIITALSAVFLLVKCVALVKNYSRARRTGFPVYISPALSQNPAWMVTGPIFLPYLKNYLPGWLHDRLDVTLHGWEFRQNGAIHRRVGKTFVLVTPEEVSLWSSDPVLGKVILQRRKDFVQSPAVAQFMGIFGSNVLQVDGDDWQRQRRIIAPNLNERISTIVWKESCAQAQSMLAYMLQHPGNEALSGLRCLAINVLGRAGYGQQHAWAPQLQSSADEKVDAKGAYFKTIAMVADMLLAAAIVPTWMLKLPVWPDAIRSLGSHIEKMPSNTKQVLEEERKLAADGLSSSDNLLSMLVRFSDQAKQCHAEASGPSLSLTEDEISGNLFVFSTAGFDTTAHTMGYAVILLAAYPQWQEWMREEMNGLDSDVSQWKYEEVFPKCTRTLAVMHETLRFFTPVLHSTRFVAESQQLASSDKVHILTGPMPVFVSAHTIHADPEIWGPDVSQFNPSR</sequence>
<organism evidence="1 2">
    <name type="scientific">Aspergillus melleus</name>
    <dbReference type="NCBI Taxonomy" id="138277"/>
    <lineage>
        <taxon>Eukaryota</taxon>
        <taxon>Fungi</taxon>
        <taxon>Dikarya</taxon>
        <taxon>Ascomycota</taxon>
        <taxon>Pezizomycotina</taxon>
        <taxon>Eurotiomycetes</taxon>
        <taxon>Eurotiomycetidae</taxon>
        <taxon>Eurotiales</taxon>
        <taxon>Aspergillaceae</taxon>
        <taxon>Aspergillus</taxon>
        <taxon>Aspergillus subgen. Circumdati</taxon>
    </lineage>
</organism>